<keyword evidence="6" id="KW-0418">Kinase</keyword>
<keyword evidence="7" id="KW-0067">ATP-binding</keyword>
<evidence type="ECO:0000313" key="16">
    <source>
        <dbReference type="Proteomes" id="UP000823964"/>
    </source>
</evidence>
<dbReference type="InterPro" id="IPR019539">
    <property type="entry name" value="GalKase_N"/>
</dbReference>
<reference evidence="15" key="1">
    <citation type="journal article" date="2021" name="PeerJ">
        <title>Extensive microbial diversity within the chicken gut microbiome revealed by metagenomics and culture.</title>
        <authorList>
            <person name="Gilroy R."/>
            <person name="Ravi A."/>
            <person name="Getino M."/>
            <person name="Pursley I."/>
            <person name="Horton D.L."/>
            <person name="Alikhan N.F."/>
            <person name="Baker D."/>
            <person name="Gharbi K."/>
            <person name="Hall N."/>
            <person name="Watson M."/>
            <person name="Adriaenssens E.M."/>
            <person name="Foster-Nyarko E."/>
            <person name="Jarju S."/>
            <person name="Secka A."/>
            <person name="Antonio M."/>
            <person name="Oren A."/>
            <person name="Chaudhuri R.R."/>
            <person name="La Ragione R."/>
            <person name="Hildebrand F."/>
            <person name="Pallen M.J."/>
        </authorList>
    </citation>
    <scope>NUCLEOTIDE SEQUENCE</scope>
    <source>
        <strain evidence="15">14975</strain>
    </source>
</reference>
<dbReference type="InterPro" id="IPR013750">
    <property type="entry name" value="GHMP_kinase_C_dom"/>
</dbReference>
<dbReference type="PROSITE" id="PS00106">
    <property type="entry name" value="GALACTOKINASE"/>
    <property type="match status" value="1"/>
</dbReference>
<feature type="domain" description="Galactokinase N-terminal" evidence="14">
    <location>
        <begin position="17"/>
        <end position="64"/>
    </location>
</feature>
<comment type="caution">
    <text evidence="15">The sequence shown here is derived from an EMBL/GenBank/DDBJ whole genome shotgun (WGS) entry which is preliminary data.</text>
</comment>
<evidence type="ECO:0000256" key="2">
    <source>
        <dbReference type="ARBA" id="ARBA00022490"/>
    </source>
</evidence>
<dbReference type="Pfam" id="PF00288">
    <property type="entry name" value="GHMP_kinases_N"/>
    <property type="match status" value="1"/>
</dbReference>
<dbReference type="InterPro" id="IPR006206">
    <property type="entry name" value="Mevalonate/galactokinase"/>
</dbReference>
<evidence type="ECO:0000256" key="5">
    <source>
        <dbReference type="ARBA" id="ARBA00022741"/>
    </source>
</evidence>
<dbReference type="InterPro" id="IPR014721">
    <property type="entry name" value="Ribsml_uS5_D2-typ_fold_subgr"/>
</dbReference>
<evidence type="ECO:0000259" key="12">
    <source>
        <dbReference type="Pfam" id="PF00288"/>
    </source>
</evidence>
<keyword evidence="5" id="KW-0547">Nucleotide-binding</keyword>
<evidence type="ECO:0000256" key="4">
    <source>
        <dbReference type="ARBA" id="ARBA00022723"/>
    </source>
</evidence>
<comment type="similarity">
    <text evidence="1">Belongs to the GHMP kinase family. GalK subfamily.</text>
</comment>
<evidence type="ECO:0000259" key="14">
    <source>
        <dbReference type="Pfam" id="PF10509"/>
    </source>
</evidence>
<dbReference type="FunFam" id="3.30.70.890:FF:000001">
    <property type="entry name" value="Galactokinase"/>
    <property type="match status" value="1"/>
</dbReference>
<name>A0A9D2AGF4_9BACT</name>
<evidence type="ECO:0000256" key="11">
    <source>
        <dbReference type="NCBIfam" id="TIGR00131"/>
    </source>
</evidence>
<dbReference type="SUPFAM" id="SSF55060">
    <property type="entry name" value="GHMP Kinase, C-terminal domain"/>
    <property type="match status" value="1"/>
</dbReference>
<dbReference type="PANTHER" id="PTHR10457">
    <property type="entry name" value="MEVALONATE KINASE/GALACTOKINASE"/>
    <property type="match status" value="1"/>
</dbReference>
<evidence type="ECO:0000256" key="7">
    <source>
        <dbReference type="ARBA" id="ARBA00022840"/>
    </source>
</evidence>
<dbReference type="GO" id="GO:0004335">
    <property type="term" value="F:galactokinase activity"/>
    <property type="evidence" value="ECO:0007669"/>
    <property type="project" value="UniProtKB-UniRule"/>
</dbReference>
<dbReference type="PRINTS" id="PR00473">
    <property type="entry name" value="GALCTOKINASE"/>
</dbReference>
<dbReference type="PRINTS" id="PR00959">
    <property type="entry name" value="MEVGALKINASE"/>
</dbReference>
<evidence type="ECO:0000256" key="6">
    <source>
        <dbReference type="ARBA" id="ARBA00022777"/>
    </source>
</evidence>
<dbReference type="PIRSF" id="PIRSF000530">
    <property type="entry name" value="Galactokinase"/>
    <property type="match status" value="1"/>
</dbReference>
<dbReference type="PROSITE" id="PS00627">
    <property type="entry name" value="GHMP_KINASES_ATP"/>
    <property type="match status" value="1"/>
</dbReference>
<dbReference type="GO" id="GO:0005829">
    <property type="term" value="C:cytosol"/>
    <property type="evidence" value="ECO:0007669"/>
    <property type="project" value="TreeGrafter"/>
</dbReference>
<keyword evidence="3 15" id="KW-0808">Transferase</keyword>
<feature type="domain" description="GHMP kinase C-terminal" evidence="13">
    <location>
        <begin position="284"/>
        <end position="368"/>
    </location>
</feature>
<dbReference type="FunFam" id="3.30.230.10:FF:000017">
    <property type="entry name" value="Galactokinase"/>
    <property type="match status" value="1"/>
</dbReference>
<dbReference type="EC" id="2.7.1.6" evidence="11"/>
<evidence type="ECO:0000256" key="9">
    <source>
        <dbReference type="ARBA" id="ARBA00023144"/>
    </source>
</evidence>
<keyword evidence="2" id="KW-0963">Cytoplasm</keyword>
<dbReference type="EMBL" id="DXFQ01000024">
    <property type="protein sequence ID" value="HIX19280.1"/>
    <property type="molecule type" value="Genomic_DNA"/>
</dbReference>
<dbReference type="InterPro" id="IPR006204">
    <property type="entry name" value="GHMP_kinase_N_dom"/>
</dbReference>
<dbReference type="Proteomes" id="UP000823964">
    <property type="component" value="Unassembled WGS sequence"/>
</dbReference>
<keyword evidence="10" id="KW-0119">Carbohydrate metabolism</keyword>
<dbReference type="InterPro" id="IPR020568">
    <property type="entry name" value="Ribosomal_Su5_D2-typ_SF"/>
</dbReference>
<dbReference type="NCBIfam" id="TIGR00131">
    <property type="entry name" value="gal_kin"/>
    <property type="match status" value="1"/>
</dbReference>
<dbReference type="InterPro" id="IPR000705">
    <property type="entry name" value="Galactokinase"/>
</dbReference>
<organism evidence="15 16">
    <name type="scientific">Candidatus Akkermansia intestinigallinarum</name>
    <dbReference type="NCBI Taxonomy" id="2838431"/>
    <lineage>
        <taxon>Bacteria</taxon>
        <taxon>Pseudomonadati</taxon>
        <taxon>Verrucomicrobiota</taxon>
        <taxon>Verrucomicrobiia</taxon>
        <taxon>Verrucomicrobiales</taxon>
        <taxon>Akkermansiaceae</taxon>
        <taxon>Akkermansia</taxon>
    </lineage>
</organism>
<evidence type="ECO:0000259" key="13">
    <source>
        <dbReference type="Pfam" id="PF08544"/>
    </source>
</evidence>
<keyword evidence="9" id="KW-0299">Galactose metabolism</keyword>
<dbReference type="AlphaFoldDB" id="A0A9D2AGF4"/>
<feature type="domain" description="GHMP kinase N-terminal" evidence="12">
    <location>
        <begin position="98"/>
        <end position="185"/>
    </location>
</feature>
<gene>
    <name evidence="15" type="primary">galK</name>
    <name evidence="15" type="ORF">H9862_01605</name>
</gene>
<dbReference type="Gene3D" id="3.30.230.10">
    <property type="match status" value="1"/>
</dbReference>
<dbReference type="InterPro" id="IPR006203">
    <property type="entry name" value="GHMP_knse_ATP-bd_CS"/>
</dbReference>
<keyword evidence="4" id="KW-0479">Metal-binding</keyword>
<dbReference type="GO" id="GO:0046872">
    <property type="term" value="F:metal ion binding"/>
    <property type="evidence" value="ECO:0007669"/>
    <property type="project" value="UniProtKB-KW"/>
</dbReference>
<dbReference type="InterPro" id="IPR019741">
    <property type="entry name" value="Galactokinase_CS"/>
</dbReference>
<dbReference type="Pfam" id="PF08544">
    <property type="entry name" value="GHMP_kinases_C"/>
    <property type="match status" value="1"/>
</dbReference>
<dbReference type="Gene3D" id="3.30.70.890">
    <property type="entry name" value="GHMP kinase, C-terminal domain"/>
    <property type="match status" value="1"/>
</dbReference>
<dbReference type="GO" id="GO:0006012">
    <property type="term" value="P:galactose metabolic process"/>
    <property type="evidence" value="ECO:0007669"/>
    <property type="project" value="UniProtKB-UniRule"/>
</dbReference>
<protein>
    <recommendedName>
        <fullName evidence="11">Galactokinase</fullName>
        <ecNumber evidence="11">2.7.1.6</ecNumber>
    </recommendedName>
</protein>
<keyword evidence="8" id="KW-0460">Magnesium</keyword>
<dbReference type="GO" id="GO:0005524">
    <property type="term" value="F:ATP binding"/>
    <property type="evidence" value="ECO:0007669"/>
    <property type="project" value="UniProtKB-UniRule"/>
</dbReference>
<evidence type="ECO:0000256" key="8">
    <source>
        <dbReference type="ARBA" id="ARBA00022842"/>
    </source>
</evidence>
<evidence type="ECO:0000256" key="10">
    <source>
        <dbReference type="ARBA" id="ARBA00023277"/>
    </source>
</evidence>
<evidence type="ECO:0000256" key="1">
    <source>
        <dbReference type="ARBA" id="ARBA00006566"/>
    </source>
</evidence>
<dbReference type="Pfam" id="PF10509">
    <property type="entry name" value="GalKase_gal_bdg"/>
    <property type="match status" value="1"/>
</dbReference>
<evidence type="ECO:0000256" key="3">
    <source>
        <dbReference type="ARBA" id="ARBA00022679"/>
    </source>
</evidence>
<proteinExistence type="inferred from homology"/>
<dbReference type="InterPro" id="IPR036554">
    <property type="entry name" value="GHMP_kinase_C_sf"/>
</dbReference>
<reference evidence="15" key="2">
    <citation type="submission" date="2021-04" db="EMBL/GenBank/DDBJ databases">
        <authorList>
            <person name="Gilroy R."/>
        </authorList>
    </citation>
    <scope>NUCLEOTIDE SEQUENCE</scope>
    <source>
        <strain evidence="15">14975</strain>
    </source>
</reference>
<dbReference type="PANTHER" id="PTHR10457:SF7">
    <property type="entry name" value="GALACTOKINASE-RELATED"/>
    <property type="match status" value="1"/>
</dbReference>
<sequence>MDLEQREISVETISPYFEEYFGHKPTVVAASPGRVNLIGEHTDYNNGFVLPMALNNINVVAVAPSPTGKHRWIGSLGDTMIEIEPADADKPGEPFWSNYVRGVICMLERRGIKVPPVDMLIDSNVPRGGGLSSSAAFEVATCTALAALCGADVSPTERALIGQATEHEFVNVPCGIMDQFISANGRKDHALMLDCKDLSYKLIPMTDPSVSVLVIDSAVKHSLADGGYAARRKNCEDACAILGVPSLREATLEMLEEKKAELGDLCYRRARHVIGENIRVAAFAEAVEKGDWEAAGVAMRGSHASLKDDFEVSCAEVDKLVSLADTIPSAASVYGARMTGGGFGGCIVALVKSDDVEQVAREMLEAYRQELGIETTYLVTRPGEGARVLYKA</sequence>
<evidence type="ECO:0000313" key="15">
    <source>
        <dbReference type="EMBL" id="HIX19280.1"/>
    </source>
</evidence>
<dbReference type="SUPFAM" id="SSF54211">
    <property type="entry name" value="Ribosomal protein S5 domain 2-like"/>
    <property type="match status" value="1"/>
</dbReference>
<accession>A0A9D2AGF4</accession>